<accession>A0A841X7Y5</accession>
<evidence type="ECO:0000313" key="2">
    <source>
        <dbReference type="Proteomes" id="UP000553016"/>
    </source>
</evidence>
<organism evidence="1 2">
    <name type="scientific">Listeria booriae</name>
    <dbReference type="NCBI Taxonomy" id="1552123"/>
    <lineage>
        <taxon>Bacteria</taxon>
        <taxon>Bacillati</taxon>
        <taxon>Bacillota</taxon>
        <taxon>Bacilli</taxon>
        <taxon>Bacillales</taxon>
        <taxon>Listeriaceae</taxon>
        <taxon>Listeria</taxon>
    </lineage>
</organism>
<proteinExistence type="predicted"/>
<evidence type="ECO:0000313" key="1">
    <source>
        <dbReference type="EMBL" id="MBC2242372.1"/>
    </source>
</evidence>
<reference evidence="1 2" key="1">
    <citation type="submission" date="2020-03" db="EMBL/GenBank/DDBJ databases">
        <title>Soil Listeria distribution.</title>
        <authorList>
            <person name="Liao J."/>
            <person name="Wiedmann M."/>
        </authorList>
    </citation>
    <scope>NUCLEOTIDE SEQUENCE [LARGE SCALE GENOMIC DNA]</scope>
    <source>
        <strain evidence="1 2">FSL L7-0149</strain>
    </source>
</reference>
<dbReference type="EMBL" id="JAARZA010000016">
    <property type="protein sequence ID" value="MBC2242372.1"/>
    <property type="molecule type" value="Genomic_DNA"/>
</dbReference>
<comment type="caution">
    <text evidence="1">The sequence shown here is derived from an EMBL/GenBank/DDBJ whole genome shotgun (WGS) entry which is preliminary data.</text>
</comment>
<protein>
    <submittedName>
        <fullName evidence="1">Uncharacterized protein</fullName>
    </submittedName>
</protein>
<sequence length="104" mass="12308">MDNFDYHIKGLYLKGNDALHTKNEIVKAINNSEVYDSFQELLDFLKFDYELVTIDTLYIYESYDREIEKAIQRVRIFSKEANFSYEIPLLNGSVIKLIDDNEVK</sequence>
<dbReference type="AlphaFoldDB" id="A0A841X7Y5"/>
<dbReference type="RefSeq" id="WP_185353722.1">
    <property type="nucleotide sequence ID" value="NZ_JAAROI010000010.1"/>
</dbReference>
<name>A0A841X7Y5_9LIST</name>
<gene>
    <name evidence="1" type="ORF">HCB35_18030</name>
</gene>
<dbReference type="Proteomes" id="UP000553016">
    <property type="component" value="Unassembled WGS sequence"/>
</dbReference>